<comment type="caution">
    <text evidence="12">The sequence shown here is derived from an EMBL/GenBank/DDBJ whole genome shotgun (WGS) entry which is preliminary data.</text>
</comment>
<keyword evidence="13" id="KW-1185">Reference proteome</keyword>
<dbReference type="SUPFAM" id="SSF81338">
    <property type="entry name" value="Aquaporin-like"/>
    <property type="match status" value="1"/>
</dbReference>
<evidence type="ECO:0000256" key="3">
    <source>
        <dbReference type="ARBA" id="ARBA00022448"/>
    </source>
</evidence>
<evidence type="ECO:0000256" key="11">
    <source>
        <dbReference type="SAM" id="Phobius"/>
    </source>
</evidence>
<evidence type="ECO:0000256" key="4">
    <source>
        <dbReference type="ARBA" id="ARBA00022475"/>
    </source>
</evidence>
<organism evidence="12 13">
    <name type="scientific">Flammeovirga agarivorans</name>
    <dbReference type="NCBI Taxonomy" id="2726742"/>
    <lineage>
        <taxon>Bacteria</taxon>
        <taxon>Pseudomonadati</taxon>
        <taxon>Bacteroidota</taxon>
        <taxon>Cytophagia</taxon>
        <taxon>Cytophagales</taxon>
        <taxon>Flammeovirgaceae</taxon>
        <taxon>Flammeovirga</taxon>
    </lineage>
</organism>
<evidence type="ECO:0000256" key="2">
    <source>
        <dbReference type="ARBA" id="ARBA00006175"/>
    </source>
</evidence>
<dbReference type="PROSITE" id="PS51257">
    <property type="entry name" value="PROKAR_LIPOPROTEIN"/>
    <property type="match status" value="1"/>
</dbReference>
<dbReference type="InterPro" id="IPR000425">
    <property type="entry name" value="MIP"/>
</dbReference>
<evidence type="ECO:0000256" key="5">
    <source>
        <dbReference type="ARBA" id="ARBA00022519"/>
    </source>
</evidence>
<dbReference type="GO" id="GO:0005886">
    <property type="term" value="C:plasma membrane"/>
    <property type="evidence" value="ECO:0007669"/>
    <property type="project" value="UniProtKB-SubCell"/>
</dbReference>
<gene>
    <name evidence="12" type="primary">aqpZ</name>
    <name evidence="12" type="ORF">HGP29_12765</name>
</gene>
<dbReference type="InterPro" id="IPR022357">
    <property type="entry name" value="MIP_CS"/>
</dbReference>
<reference evidence="12 13" key="1">
    <citation type="submission" date="2020-04" db="EMBL/GenBank/DDBJ databases">
        <title>Flammeovirga sp. SR4, a novel species isolated from seawater.</title>
        <authorList>
            <person name="Wang X."/>
        </authorList>
    </citation>
    <scope>NUCLEOTIDE SEQUENCE [LARGE SCALE GENOMIC DNA]</scope>
    <source>
        <strain evidence="12 13">SR4</strain>
    </source>
</reference>
<dbReference type="RefSeq" id="WP_168882795.1">
    <property type="nucleotide sequence ID" value="NZ_JABAIL010000003.1"/>
</dbReference>
<keyword evidence="6 10" id="KW-0812">Transmembrane</keyword>
<evidence type="ECO:0000256" key="8">
    <source>
        <dbReference type="ARBA" id="ARBA00022989"/>
    </source>
</evidence>
<dbReference type="GO" id="GO:0015250">
    <property type="term" value="F:water channel activity"/>
    <property type="evidence" value="ECO:0007669"/>
    <property type="project" value="TreeGrafter"/>
</dbReference>
<protein>
    <submittedName>
        <fullName evidence="12">Aquaporin Z</fullName>
    </submittedName>
</protein>
<proteinExistence type="inferred from homology"/>
<evidence type="ECO:0000256" key="10">
    <source>
        <dbReference type="RuleBase" id="RU000477"/>
    </source>
</evidence>
<evidence type="ECO:0000313" key="12">
    <source>
        <dbReference type="EMBL" id="NLR92090.1"/>
    </source>
</evidence>
<comment type="similarity">
    <text evidence="2 10">Belongs to the MIP/aquaporin (TC 1.A.8) family.</text>
</comment>
<keyword evidence="7" id="KW-0677">Repeat</keyword>
<dbReference type="InterPro" id="IPR034294">
    <property type="entry name" value="Aquaporin_transptr"/>
</dbReference>
<evidence type="ECO:0000313" key="13">
    <source>
        <dbReference type="Proteomes" id="UP000585050"/>
    </source>
</evidence>
<dbReference type="InterPro" id="IPR023271">
    <property type="entry name" value="Aquaporin-like"/>
</dbReference>
<dbReference type="PANTHER" id="PTHR19139">
    <property type="entry name" value="AQUAPORIN TRANSPORTER"/>
    <property type="match status" value="1"/>
</dbReference>
<feature type="transmembrane region" description="Helical" evidence="11">
    <location>
        <begin position="197"/>
        <end position="220"/>
    </location>
</feature>
<keyword evidence="8 11" id="KW-1133">Transmembrane helix</keyword>
<feature type="transmembrane region" description="Helical" evidence="11">
    <location>
        <begin position="7"/>
        <end position="28"/>
    </location>
</feature>
<name>A0A7X8XWG9_9BACT</name>
<dbReference type="CDD" id="cd00333">
    <property type="entry name" value="MIP"/>
    <property type="match status" value="1"/>
</dbReference>
<evidence type="ECO:0000256" key="1">
    <source>
        <dbReference type="ARBA" id="ARBA00004651"/>
    </source>
</evidence>
<dbReference type="Proteomes" id="UP000585050">
    <property type="component" value="Unassembled WGS sequence"/>
</dbReference>
<feature type="transmembrane region" description="Helical" evidence="11">
    <location>
        <begin position="126"/>
        <end position="146"/>
    </location>
</feature>
<feature type="transmembrane region" description="Helical" evidence="11">
    <location>
        <begin position="158"/>
        <end position="177"/>
    </location>
</feature>
<dbReference type="FunFam" id="1.20.1080.10:FF:000007">
    <property type="entry name" value="Aquaporin Z"/>
    <property type="match status" value="1"/>
</dbReference>
<accession>A0A7X8XWG9</accession>
<dbReference type="PRINTS" id="PR00783">
    <property type="entry name" value="MINTRINSICP"/>
</dbReference>
<sequence>MQNKLIAEFIGTSWLVIGGCGAAIFAAGIPNVGIGFLGVALAFGLTVLTMAYAIGHISGCHLNPAVTLGLWAGGRFSAKEILPYIVAQCLGAIFGAAVLYFIYTGNNSDIGGFAANGYGAHSPEGYSMISAFITEFVMTFMFLIIIMGATHSKAPKYLGGLAIGLGLTLIHLISIPITNTSVNPARSLSQAVFVGDWAIAQLWLFWVAPILGAIVAGFVYKMLSPEDE</sequence>
<feature type="transmembrane region" description="Helical" evidence="11">
    <location>
        <begin position="34"/>
        <end position="54"/>
    </location>
</feature>
<dbReference type="PANTHER" id="PTHR19139:SF199">
    <property type="entry name" value="MIP17260P"/>
    <property type="match status" value="1"/>
</dbReference>
<evidence type="ECO:0000256" key="6">
    <source>
        <dbReference type="ARBA" id="ARBA00022692"/>
    </source>
</evidence>
<comment type="subcellular location">
    <subcellularLocation>
        <location evidence="1">Cell membrane</location>
        <topology evidence="1">Multi-pass membrane protein</topology>
    </subcellularLocation>
</comment>
<dbReference type="Gene3D" id="1.20.1080.10">
    <property type="entry name" value="Glycerol uptake facilitator protein"/>
    <property type="match status" value="1"/>
</dbReference>
<evidence type="ECO:0000256" key="7">
    <source>
        <dbReference type="ARBA" id="ARBA00022737"/>
    </source>
</evidence>
<keyword evidence="4" id="KW-1003">Cell membrane</keyword>
<evidence type="ECO:0000256" key="9">
    <source>
        <dbReference type="ARBA" id="ARBA00023136"/>
    </source>
</evidence>
<dbReference type="Pfam" id="PF00230">
    <property type="entry name" value="MIP"/>
    <property type="match status" value="1"/>
</dbReference>
<keyword evidence="9 11" id="KW-0472">Membrane</keyword>
<dbReference type="PROSITE" id="PS00221">
    <property type="entry name" value="MIP"/>
    <property type="match status" value="1"/>
</dbReference>
<dbReference type="AlphaFoldDB" id="A0A7X8XWG9"/>
<keyword evidence="5" id="KW-0997">Cell inner membrane</keyword>
<feature type="transmembrane region" description="Helical" evidence="11">
    <location>
        <begin position="81"/>
        <end position="103"/>
    </location>
</feature>
<keyword evidence="3 10" id="KW-0813">Transport</keyword>
<dbReference type="NCBIfam" id="TIGR00861">
    <property type="entry name" value="MIP"/>
    <property type="match status" value="1"/>
</dbReference>
<dbReference type="NCBIfam" id="NF003838">
    <property type="entry name" value="PRK05420.1"/>
    <property type="match status" value="1"/>
</dbReference>
<dbReference type="EMBL" id="JABAIL010000003">
    <property type="protein sequence ID" value="NLR92090.1"/>
    <property type="molecule type" value="Genomic_DNA"/>
</dbReference>